<keyword evidence="2" id="KW-1133">Transmembrane helix</keyword>
<gene>
    <name evidence="3" type="ORF">BOX15_Mlig006969g2</name>
</gene>
<reference evidence="3 4" key="1">
    <citation type="submission" date="2017-06" db="EMBL/GenBank/DDBJ databases">
        <title>A platform for efficient transgenesis in Macrostomum lignano, a flatworm model organism for stem cell research.</title>
        <authorList>
            <person name="Berezikov E."/>
        </authorList>
    </citation>
    <scope>NUCLEOTIDE SEQUENCE [LARGE SCALE GENOMIC DNA]</scope>
    <source>
        <strain evidence="3">DV1</strain>
        <tissue evidence="3">Whole organism</tissue>
    </source>
</reference>
<dbReference type="EMBL" id="NIVC01003782">
    <property type="protein sequence ID" value="PAA49807.1"/>
    <property type="molecule type" value="Genomic_DNA"/>
</dbReference>
<organism evidence="3 4">
    <name type="scientific">Macrostomum lignano</name>
    <dbReference type="NCBI Taxonomy" id="282301"/>
    <lineage>
        <taxon>Eukaryota</taxon>
        <taxon>Metazoa</taxon>
        <taxon>Spiralia</taxon>
        <taxon>Lophotrochozoa</taxon>
        <taxon>Platyhelminthes</taxon>
        <taxon>Rhabditophora</taxon>
        <taxon>Macrostomorpha</taxon>
        <taxon>Macrostomida</taxon>
        <taxon>Macrostomidae</taxon>
        <taxon>Macrostomum</taxon>
    </lineage>
</organism>
<feature type="region of interest" description="Disordered" evidence="1">
    <location>
        <begin position="88"/>
        <end position="146"/>
    </location>
</feature>
<keyword evidence="2" id="KW-0472">Membrane</keyword>
<feature type="compositionally biased region" description="Low complexity" evidence="1">
    <location>
        <begin position="110"/>
        <end position="121"/>
    </location>
</feature>
<accession>A0A267DM97</accession>
<comment type="caution">
    <text evidence="3">The sequence shown here is derived from an EMBL/GenBank/DDBJ whole genome shotgun (WGS) entry which is preliminary data.</text>
</comment>
<evidence type="ECO:0000313" key="3">
    <source>
        <dbReference type="EMBL" id="PAA49807.1"/>
    </source>
</evidence>
<sequence length="146" mass="15936">MGDGNTIAMISVASLAFIFFVIGMVLGIMCCCCGMRMGCLGRQPGRAGPGVHVVSIGQSGRSGGFHAVCCLPFCIRCTCVRKPHQIRQRSFYQPPPPQPPPPPPPPPPQQVYRPPQQRVYYNPQPNYPQLSMPMPNYPSAPPPYTP</sequence>
<protein>
    <submittedName>
        <fullName evidence="3">Uncharacterized protein</fullName>
    </submittedName>
</protein>
<dbReference type="Proteomes" id="UP000215902">
    <property type="component" value="Unassembled WGS sequence"/>
</dbReference>
<feature type="transmembrane region" description="Helical" evidence="2">
    <location>
        <begin position="6"/>
        <end position="33"/>
    </location>
</feature>
<dbReference type="AlphaFoldDB" id="A0A267DM97"/>
<proteinExistence type="predicted"/>
<name>A0A267DM97_9PLAT</name>
<feature type="compositionally biased region" description="Pro residues" evidence="1">
    <location>
        <begin position="93"/>
        <end position="109"/>
    </location>
</feature>
<evidence type="ECO:0000256" key="1">
    <source>
        <dbReference type="SAM" id="MobiDB-lite"/>
    </source>
</evidence>
<feature type="compositionally biased region" description="Pro residues" evidence="1">
    <location>
        <begin position="135"/>
        <end position="146"/>
    </location>
</feature>
<keyword evidence="2" id="KW-0812">Transmembrane</keyword>
<evidence type="ECO:0000256" key="2">
    <source>
        <dbReference type="SAM" id="Phobius"/>
    </source>
</evidence>
<keyword evidence="4" id="KW-1185">Reference proteome</keyword>
<evidence type="ECO:0000313" key="4">
    <source>
        <dbReference type="Proteomes" id="UP000215902"/>
    </source>
</evidence>